<proteinExistence type="predicted"/>
<evidence type="ECO:0000256" key="1">
    <source>
        <dbReference type="SAM" id="MobiDB-lite"/>
    </source>
</evidence>
<evidence type="ECO:0000313" key="2">
    <source>
        <dbReference type="EMBL" id="JAD88091.1"/>
    </source>
</evidence>
<feature type="region of interest" description="Disordered" evidence="1">
    <location>
        <begin position="1"/>
        <end position="24"/>
    </location>
</feature>
<organism evidence="2">
    <name type="scientific">Arundo donax</name>
    <name type="common">Giant reed</name>
    <name type="synonym">Donax arundinaceus</name>
    <dbReference type="NCBI Taxonomy" id="35708"/>
    <lineage>
        <taxon>Eukaryota</taxon>
        <taxon>Viridiplantae</taxon>
        <taxon>Streptophyta</taxon>
        <taxon>Embryophyta</taxon>
        <taxon>Tracheophyta</taxon>
        <taxon>Spermatophyta</taxon>
        <taxon>Magnoliopsida</taxon>
        <taxon>Liliopsida</taxon>
        <taxon>Poales</taxon>
        <taxon>Poaceae</taxon>
        <taxon>PACMAD clade</taxon>
        <taxon>Arundinoideae</taxon>
        <taxon>Arundineae</taxon>
        <taxon>Arundo</taxon>
    </lineage>
</organism>
<protein>
    <submittedName>
        <fullName evidence="2">Uncharacterized protein</fullName>
    </submittedName>
</protein>
<dbReference type="EMBL" id="GBRH01209804">
    <property type="protein sequence ID" value="JAD88091.1"/>
    <property type="molecule type" value="Transcribed_RNA"/>
</dbReference>
<reference evidence="2" key="2">
    <citation type="journal article" date="2015" name="Data Brief">
        <title>Shoot transcriptome of the giant reed, Arundo donax.</title>
        <authorList>
            <person name="Barrero R.A."/>
            <person name="Guerrero F.D."/>
            <person name="Moolhuijzen P."/>
            <person name="Goolsby J.A."/>
            <person name="Tidwell J."/>
            <person name="Bellgard S.E."/>
            <person name="Bellgard M.I."/>
        </authorList>
    </citation>
    <scope>NUCLEOTIDE SEQUENCE</scope>
    <source>
        <tissue evidence="2">Shoot tissue taken approximately 20 cm above the soil surface</tissue>
    </source>
</reference>
<dbReference type="AlphaFoldDB" id="A0A0A9DJZ7"/>
<feature type="compositionally biased region" description="Polar residues" evidence="1">
    <location>
        <begin position="1"/>
        <end position="15"/>
    </location>
</feature>
<reference evidence="2" key="1">
    <citation type="submission" date="2014-09" db="EMBL/GenBank/DDBJ databases">
        <authorList>
            <person name="Magalhaes I.L.F."/>
            <person name="Oliveira U."/>
            <person name="Santos F.R."/>
            <person name="Vidigal T.H.D.A."/>
            <person name="Brescovit A.D."/>
            <person name="Santos A.J."/>
        </authorList>
    </citation>
    <scope>NUCLEOTIDE SEQUENCE</scope>
    <source>
        <tissue evidence="2">Shoot tissue taken approximately 20 cm above the soil surface</tissue>
    </source>
</reference>
<sequence length="40" mass="4492">MKSSHVSTTTFSTQDSLHRGELDRSIKSSHEVEVSILDFV</sequence>
<name>A0A0A9DJZ7_ARUDO</name>
<accession>A0A0A9DJZ7</accession>